<accession>A0A679JLR1</accession>
<gene>
    <name evidence="1" type="ORF">MBLL_00461</name>
</gene>
<organism evidence="1">
    <name type="scientific">Methylobacterium bullatum</name>
    <dbReference type="NCBI Taxonomy" id="570505"/>
    <lineage>
        <taxon>Bacteria</taxon>
        <taxon>Pseudomonadati</taxon>
        <taxon>Pseudomonadota</taxon>
        <taxon>Alphaproteobacteria</taxon>
        <taxon>Hyphomicrobiales</taxon>
        <taxon>Methylobacteriaceae</taxon>
        <taxon>Methylobacterium</taxon>
    </lineage>
</organism>
<dbReference type="AlphaFoldDB" id="A0A679JLR1"/>
<evidence type="ECO:0000313" key="1">
    <source>
        <dbReference type="EMBL" id="CAA2137038.1"/>
    </source>
</evidence>
<sequence length="319" mass="33631">MIISCAKTNLPILGGPGWAGHPLSRAVLLRDGYPPAAGWYDGVGCIGGLDLQASVVLDEIRSGTACLVLKDRYRSDDTPAGLGYSRIETDPERTPGREFVAACVRIGGFTTYEGYVLARDGKVTPEIGAALSGSDIAKVKQVAEGLRQAVAKCLAQLAAPRSSRPAHEIEKLISPSIGLDVVPLDAGCERLRVLGGPGLKQGGIPVELKLDGGVPTSSSDDLAAELIGWFPPRKKASAVLTNDDEPVAAVALYEALELGVSVYVSWTQDDIGMFGSAQQAIESLGVMNEEAEDLVRDIDSLKSGLDVTVPLRRTVGRRL</sequence>
<name>A0A679JLR1_9HYPH</name>
<reference evidence="1" key="1">
    <citation type="submission" date="2019-12" db="EMBL/GenBank/DDBJ databases">
        <authorList>
            <person name="Cremers G."/>
        </authorList>
    </citation>
    <scope>NUCLEOTIDE SEQUENCE</scope>
    <source>
        <strain evidence="1">Mbul2</strain>
        <plasmid evidence="1">1</plasmid>
    </source>
</reference>
<protein>
    <submittedName>
        <fullName evidence="1">Uncharacterized protein</fullName>
    </submittedName>
</protein>
<geneLocation type="plasmid" evidence="1">
    <name>1</name>
</geneLocation>
<dbReference type="EMBL" id="LR743510">
    <property type="protein sequence ID" value="CAA2137038.1"/>
    <property type="molecule type" value="Genomic_DNA"/>
</dbReference>
<keyword evidence="1" id="KW-0614">Plasmid</keyword>
<proteinExistence type="predicted"/>